<dbReference type="Gene3D" id="3.40.50.720">
    <property type="entry name" value="NAD(P)-binding Rossmann-like Domain"/>
    <property type="match status" value="1"/>
</dbReference>
<dbReference type="InterPro" id="IPR002347">
    <property type="entry name" value="SDR_fam"/>
</dbReference>
<dbReference type="PANTHER" id="PTHR43639:SF1">
    <property type="entry name" value="SHORT-CHAIN DEHYDROGENASE_REDUCTASE FAMILY PROTEIN"/>
    <property type="match status" value="1"/>
</dbReference>
<sequence>MRSPHGCPQALLSVSAAPQPTRIDTLHQSEPHPNPDQPLAPPVALITGAAQRIGAVIAQMLHAAGFDLVLHYRHSGDAAAALKAELETARPGSVRLARANLLDPQAPATLLDAVRDFHNRLDALINNASSFYPTPLAEATEAQWIELMGTNLKAPFFLAQAMAPLLDAAEGCVVNLVDIHAERPHADHPIYSIAKAGNAMMVRSLARELGPRVRVNGVAPGAILWPDQGLSQAAKDTILARTALARAGAPEDIARTVRFLVRDAHYITGQVIAVDGGRSIQQ</sequence>
<dbReference type="SUPFAM" id="SSF51735">
    <property type="entry name" value="NAD(P)-binding Rossmann-fold domains"/>
    <property type="match status" value="1"/>
</dbReference>
<reference evidence="3 4" key="1">
    <citation type="journal article" date="2020" name="Microorganisms">
        <title>Osmotic Adaptation and Compatible Solute Biosynthesis of Phototrophic Bacteria as Revealed from Genome Analyses.</title>
        <authorList>
            <person name="Imhoff J.F."/>
            <person name="Rahn T."/>
            <person name="Kunzel S."/>
            <person name="Keller A."/>
            <person name="Neulinger S.C."/>
        </authorList>
    </citation>
    <scope>NUCLEOTIDE SEQUENCE [LARGE SCALE GENOMIC DNA]</scope>
    <source>
        <strain evidence="3 4">DSM 6210</strain>
    </source>
</reference>
<keyword evidence="4" id="KW-1185">Reference proteome</keyword>
<evidence type="ECO:0000256" key="1">
    <source>
        <dbReference type="ARBA" id="ARBA00006484"/>
    </source>
</evidence>
<evidence type="ECO:0000256" key="2">
    <source>
        <dbReference type="ARBA" id="ARBA00023002"/>
    </source>
</evidence>
<proteinExistence type="inferred from homology"/>
<dbReference type="PANTHER" id="PTHR43639">
    <property type="entry name" value="OXIDOREDUCTASE, SHORT-CHAIN DEHYDROGENASE/REDUCTASE FAMILY (AFU_ORTHOLOGUE AFUA_5G02870)"/>
    <property type="match status" value="1"/>
</dbReference>
<dbReference type="InterPro" id="IPR036291">
    <property type="entry name" value="NAD(P)-bd_dom_sf"/>
</dbReference>
<dbReference type="PRINTS" id="PR00080">
    <property type="entry name" value="SDRFAMILY"/>
</dbReference>
<dbReference type="PRINTS" id="PR00081">
    <property type="entry name" value="GDHRDH"/>
</dbReference>
<dbReference type="Proteomes" id="UP000748752">
    <property type="component" value="Unassembled WGS sequence"/>
</dbReference>
<dbReference type="NCBIfam" id="NF006598">
    <property type="entry name" value="PRK09135.1"/>
    <property type="match status" value="1"/>
</dbReference>
<evidence type="ECO:0000313" key="3">
    <source>
        <dbReference type="EMBL" id="MBK1630886.1"/>
    </source>
</evidence>
<accession>A0ABS1CG45</accession>
<gene>
    <name evidence="3" type="ORF">CKO31_09045</name>
</gene>
<comment type="similarity">
    <text evidence="1">Belongs to the short-chain dehydrogenases/reductases (SDR) family.</text>
</comment>
<organism evidence="3 4">
    <name type="scientific">Thiohalocapsa halophila</name>
    <dbReference type="NCBI Taxonomy" id="69359"/>
    <lineage>
        <taxon>Bacteria</taxon>
        <taxon>Pseudomonadati</taxon>
        <taxon>Pseudomonadota</taxon>
        <taxon>Gammaproteobacteria</taxon>
        <taxon>Chromatiales</taxon>
        <taxon>Chromatiaceae</taxon>
        <taxon>Thiohalocapsa</taxon>
    </lineage>
</organism>
<dbReference type="Pfam" id="PF13561">
    <property type="entry name" value="adh_short_C2"/>
    <property type="match status" value="1"/>
</dbReference>
<comment type="caution">
    <text evidence="3">The sequence shown here is derived from an EMBL/GenBank/DDBJ whole genome shotgun (WGS) entry which is preliminary data.</text>
</comment>
<evidence type="ECO:0000313" key="4">
    <source>
        <dbReference type="Proteomes" id="UP000748752"/>
    </source>
</evidence>
<name>A0ABS1CG45_9GAMM</name>
<protein>
    <submittedName>
        <fullName evidence="3">Pteridine reductase</fullName>
    </submittedName>
</protein>
<dbReference type="EMBL" id="NRRV01000017">
    <property type="protein sequence ID" value="MBK1630886.1"/>
    <property type="molecule type" value="Genomic_DNA"/>
</dbReference>
<keyword evidence="2" id="KW-0560">Oxidoreductase</keyword>